<evidence type="ECO:0000313" key="3">
    <source>
        <dbReference type="EMBL" id="GAE92622.1"/>
    </source>
</evidence>
<feature type="transmembrane region" description="Helical" evidence="2">
    <location>
        <begin position="14"/>
        <end position="38"/>
    </location>
</feature>
<gene>
    <name evidence="3" type="ORF">JCM21714_1630</name>
</gene>
<feature type="coiled-coil region" evidence="1">
    <location>
        <begin position="35"/>
        <end position="85"/>
    </location>
</feature>
<sequence>MIDINFFEKEKKNIAPYLLIMVFLLGIIIVSLISYLFLNQIIQQKEANLAKIESQSELVDDYQSVQLLQNQVNELESQISQIEEGKYPTTYLYNYIQNTLLPNTKMIEYQFLLQEELYIRVHVTDLDQIAEIQRLFVDTAFFEQVDLNVIRLIDTDQKIYESELTISVARDQLNEVTRNAN</sequence>
<evidence type="ECO:0000313" key="4">
    <source>
        <dbReference type="Proteomes" id="UP000019102"/>
    </source>
</evidence>
<dbReference type="STRING" id="1298598.JCM21714_1630"/>
<name>W4VHE1_9BACI</name>
<keyword evidence="2" id="KW-1133">Transmembrane helix</keyword>
<keyword evidence="2" id="KW-0472">Membrane</keyword>
<dbReference type="eggNOG" id="COG3166">
    <property type="taxonomic scope" value="Bacteria"/>
</dbReference>
<protein>
    <recommendedName>
        <fullName evidence="5">Type IV pilus biogenesis protein PilN</fullName>
    </recommendedName>
</protein>
<dbReference type="EMBL" id="BAVS01000006">
    <property type="protein sequence ID" value="GAE92622.1"/>
    <property type="molecule type" value="Genomic_DNA"/>
</dbReference>
<keyword evidence="4" id="KW-1185">Reference proteome</keyword>
<proteinExistence type="predicted"/>
<dbReference type="OrthoDB" id="2968637at2"/>
<comment type="caution">
    <text evidence="3">The sequence shown here is derived from an EMBL/GenBank/DDBJ whole genome shotgun (WGS) entry which is preliminary data.</text>
</comment>
<evidence type="ECO:0008006" key="5">
    <source>
        <dbReference type="Google" id="ProtNLM"/>
    </source>
</evidence>
<accession>W4VHE1</accession>
<dbReference type="AlphaFoldDB" id="W4VHE1"/>
<keyword evidence="1" id="KW-0175">Coiled coil</keyword>
<dbReference type="RefSeq" id="WP_035722654.1">
    <property type="nucleotide sequence ID" value="NZ_BAVS01000006.1"/>
</dbReference>
<dbReference type="Proteomes" id="UP000019102">
    <property type="component" value="Unassembled WGS sequence"/>
</dbReference>
<keyword evidence="2" id="KW-0812">Transmembrane</keyword>
<evidence type="ECO:0000256" key="1">
    <source>
        <dbReference type="SAM" id="Coils"/>
    </source>
</evidence>
<evidence type="ECO:0000256" key="2">
    <source>
        <dbReference type="SAM" id="Phobius"/>
    </source>
</evidence>
<reference evidence="3 4" key="1">
    <citation type="journal article" date="2014" name="Genome Announc.">
        <title>Draft Genome Sequence of the Boron-Tolerant and Moderately Halotolerant Bacterium Gracilibacillus boraciitolerans JCM 21714T.</title>
        <authorList>
            <person name="Ahmed I."/>
            <person name="Oshima K."/>
            <person name="Suda W."/>
            <person name="Kitamura K."/>
            <person name="Iida T."/>
            <person name="Ohmori Y."/>
            <person name="Fujiwara T."/>
            <person name="Hattori M."/>
            <person name="Ohkuma M."/>
        </authorList>
    </citation>
    <scope>NUCLEOTIDE SEQUENCE [LARGE SCALE GENOMIC DNA]</scope>
    <source>
        <strain evidence="3 4">JCM 21714</strain>
    </source>
</reference>
<organism evidence="3 4">
    <name type="scientific">Gracilibacillus boraciitolerans JCM 21714</name>
    <dbReference type="NCBI Taxonomy" id="1298598"/>
    <lineage>
        <taxon>Bacteria</taxon>
        <taxon>Bacillati</taxon>
        <taxon>Bacillota</taxon>
        <taxon>Bacilli</taxon>
        <taxon>Bacillales</taxon>
        <taxon>Bacillaceae</taxon>
        <taxon>Gracilibacillus</taxon>
    </lineage>
</organism>